<gene>
    <name evidence="2" type="ORF">DPMN_100378</name>
</gene>
<evidence type="ECO:0000313" key="2">
    <source>
        <dbReference type="EMBL" id="KAH3857763.1"/>
    </source>
</evidence>
<reference evidence="2" key="1">
    <citation type="journal article" date="2019" name="bioRxiv">
        <title>The Genome of the Zebra Mussel, Dreissena polymorpha: A Resource for Invasive Species Research.</title>
        <authorList>
            <person name="McCartney M.A."/>
            <person name="Auch B."/>
            <person name="Kono T."/>
            <person name="Mallez S."/>
            <person name="Zhang Y."/>
            <person name="Obille A."/>
            <person name="Becker A."/>
            <person name="Abrahante J.E."/>
            <person name="Garbe J."/>
            <person name="Badalamenti J.P."/>
            <person name="Herman A."/>
            <person name="Mangelson H."/>
            <person name="Liachko I."/>
            <person name="Sullivan S."/>
            <person name="Sone E.D."/>
            <person name="Koren S."/>
            <person name="Silverstein K.A.T."/>
            <person name="Beckman K.B."/>
            <person name="Gohl D.M."/>
        </authorList>
    </citation>
    <scope>NUCLEOTIDE SEQUENCE</scope>
    <source>
        <strain evidence="2">Duluth1</strain>
        <tissue evidence="2">Whole animal</tissue>
    </source>
</reference>
<evidence type="ECO:0000313" key="3">
    <source>
        <dbReference type="Proteomes" id="UP000828390"/>
    </source>
</evidence>
<accession>A0A9D4LHF5</accession>
<comment type="caution">
    <text evidence="2">The sequence shown here is derived from an EMBL/GenBank/DDBJ whole genome shotgun (WGS) entry which is preliminary data.</text>
</comment>
<evidence type="ECO:0000256" key="1">
    <source>
        <dbReference type="SAM" id="MobiDB-lite"/>
    </source>
</evidence>
<feature type="region of interest" description="Disordered" evidence="1">
    <location>
        <begin position="22"/>
        <end position="43"/>
    </location>
</feature>
<name>A0A9D4LHF5_DREPO</name>
<proteinExistence type="predicted"/>
<keyword evidence="3" id="KW-1185">Reference proteome</keyword>
<sequence length="97" mass="11077">MGSQNLSVCRAIQNLKSQRTTRLCSSPSHSKGLKVHSLGQRRRPPQARTDWKCVDLLVKTLMVTSWQTFLTAFYCREVFQRQYNGTDLSSCPKGMQP</sequence>
<dbReference type="Proteomes" id="UP000828390">
    <property type="component" value="Unassembled WGS sequence"/>
</dbReference>
<feature type="compositionally biased region" description="Basic residues" evidence="1">
    <location>
        <begin position="31"/>
        <end position="43"/>
    </location>
</feature>
<organism evidence="2 3">
    <name type="scientific">Dreissena polymorpha</name>
    <name type="common">Zebra mussel</name>
    <name type="synonym">Mytilus polymorpha</name>
    <dbReference type="NCBI Taxonomy" id="45954"/>
    <lineage>
        <taxon>Eukaryota</taxon>
        <taxon>Metazoa</taxon>
        <taxon>Spiralia</taxon>
        <taxon>Lophotrochozoa</taxon>
        <taxon>Mollusca</taxon>
        <taxon>Bivalvia</taxon>
        <taxon>Autobranchia</taxon>
        <taxon>Heteroconchia</taxon>
        <taxon>Euheterodonta</taxon>
        <taxon>Imparidentia</taxon>
        <taxon>Neoheterodontei</taxon>
        <taxon>Myida</taxon>
        <taxon>Dreissenoidea</taxon>
        <taxon>Dreissenidae</taxon>
        <taxon>Dreissena</taxon>
    </lineage>
</organism>
<reference evidence="2" key="2">
    <citation type="submission" date="2020-11" db="EMBL/GenBank/DDBJ databases">
        <authorList>
            <person name="McCartney M.A."/>
            <person name="Auch B."/>
            <person name="Kono T."/>
            <person name="Mallez S."/>
            <person name="Becker A."/>
            <person name="Gohl D.M."/>
            <person name="Silverstein K.A.T."/>
            <person name="Koren S."/>
            <person name="Bechman K.B."/>
            <person name="Herman A."/>
            <person name="Abrahante J.E."/>
            <person name="Garbe J."/>
        </authorList>
    </citation>
    <scope>NUCLEOTIDE SEQUENCE</scope>
    <source>
        <strain evidence="2">Duluth1</strain>
        <tissue evidence="2">Whole animal</tissue>
    </source>
</reference>
<protein>
    <submittedName>
        <fullName evidence="2">Uncharacterized protein</fullName>
    </submittedName>
</protein>
<dbReference type="EMBL" id="JAIWYP010000003">
    <property type="protein sequence ID" value="KAH3857763.1"/>
    <property type="molecule type" value="Genomic_DNA"/>
</dbReference>
<dbReference type="AlphaFoldDB" id="A0A9D4LHF5"/>